<dbReference type="OrthoDB" id="1263307at2759"/>
<dbReference type="InterPro" id="IPR052897">
    <property type="entry name" value="Sec-Metab_Biosynth_Hydrolase"/>
</dbReference>
<name>A0A1Q5UHP4_9EURO</name>
<evidence type="ECO:0000313" key="3">
    <source>
        <dbReference type="Proteomes" id="UP000186955"/>
    </source>
</evidence>
<dbReference type="Proteomes" id="UP000186955">
    <property type="component" value="Unassembled WGS sequence"/>
</dbReference>
<dbReference type="InterPro" id="IPR029058">
    <property type="entry name" value="AB_hydrolase_fold"/>
</dbReference>
<comment type="caution">
    <text evidence="2">The sequence shown here is derived from an EMBL/GenBank/DDBJ whole genome shotgun (WGS) entry which is preliminary data.</text>
</comment>
<proteinExistence type="predicted"/>
<reference evidence="2 3" key="1">
    <citation type="submission" date="2016-10" db="EMBL/GenBank/DDBJ databases">
        <title>Genome sequence of the ascomycete fungus Penicillium subrubescens.</title>
        <authorList>
            <person name="De Vries R.P."/>
            <person name="Peng M."/>
            <person name="Dilokpimol A."/>
            <person name="Hilden K."/>
            <person name="Makela M.R."/>
            <person name="Grigoriev I."/>
            <person name="Riley R."/>
            <person name="Granchi Z."/>
        </authorList>
    </citation>
    <scope>NUCLEOTIDE SEQUENCE [LARGE SCALE GENOMIC DNA]</scope>
    <source>
        <strain evidence="2 3">CBS 132785</strain>
    </source>
</reference>
<dbReference type="PANTHER" id="PTHR37017">
    <property type="entry name" value="AB HYDROLASE-1 DOMAIN-CONTAINING PROTEIN-RELATED"/>
    <property type="match status" value="1"/>
</dbReference>
<dbReference type="Gene3D" id="3.40.50.1820">
    <property type="entry name" value="alpha/beta hydrolase"/>
    <property type="match status" value="1"/>
</dbReference>
<dbReference type="AlphaFoldDB" id="A0A1Q5UHP4"/>
<protein>
    <recommendedName>
        <fullName evidence="1">AB hydrolase-1 domain-containing protein</fullName>
    </recommendedName>
</protein>
<dbReference type="SUPFAM" id="SSF53474">
    <property type="entry name" value="alpha/beta-Hydrolases"/>
    <property type="match status" value="1"/>
</dbReference>
<dbReference type="STRING" id="1316194.A0A1Q5UHP4"/>
<accession>A0A1Q5UHP4</accession>
<keyword evidence="3" id="KW-1185">Reference proteome</keyword>
<sequence>MAVENTPIYVFVPGAWHTPDTFDGIRALLSKRGHDSEAIVLPSVGAAEPTKSGLHADIAHTNGVLRALADQGRQIIVVMHSYGGMVGAGAAEGLVYAQRSKAGQLGGVIMMVWLAAFVTPRGKSVIDMLGGNWLPWMLLSDPDDGYCHSSQQETVFYHDMTPEAQQTAISKLKPHAKPSFLEPATFEPWNEVPSMYLYCDKDAALPLFVQESFAQILGNPVTFHVDASHSGFLSKPEETADGLELGLKAGLEKSGIN</sequence>
<dbReference type="GO" id="GO:0017000">
    <property type="term" value="P:antibiotic biosynthetic process"/>
    <property type="evidence" value="ECO:0007669"/>
    <property type="project" value="UniProtKB-ARBA"/>
</dbReference>
<evidence type="ECO:0000259" key="1">
    <source>
        <dbReference type="Pfam" id="PF12697"/>
    </source>
</evidence>
<dbReference type="GO" id="GO:0072330">
    <property type="term" value="P:monocarboxylic acid biosynthetic process"/>
    <property type="evidence" value="ECO:0007669"/>
    <property type="project" value="UniProtKB-ARBA"/>
</dbReference>
<dbReference type="Pfam" id="PF12697">
    <property type="entry name" value="Abhydrolase_6"/>
    <property type="match status" value="1"/>
</dbReference>
<organism evidence="2 3">
    <name type="scientific">Penicillium subrubescens</name>
    <dbReference type="NCBI Taxonomy" id="1316194"/>
    <lineage>
        <taxon>Eukaryota</taxon>
        <taxon>Fungi</taxon>
        <taxon>Dikarya</taxon>
        <taxon>Ascomycota</taxon>
        <taxon>Pezizomycotina</taxon>
        <taxon>Eurotiomycetes</taxon>
        <taxon>Eurotiomycetidae</taxon>
        <taxon>Eurotiales</taxon>
        <taxon>Aspergillaceae</taxon>
        <taxon>Penicillium</taxon>
    </lineage>
</organism>
<dbReference type="InterPro" id="IPR000073">
    <property type="entry name" value="AB_hydrolase_1"/>
</dbReference>
<feature type="domain" description="AB hydrolase-1" evidence="1">
    <location>
        <begin position="10"/>
        <end position="241"/>
    </location>
</feature>
<gene>
    <name evidence="2" type="ORF">PENSUB_2470</name>
</gene>
<dbReference type="PANTHER" id="PTHR37017:SF11">
    <property type="entry name" value="ESTERASE_LIPASE_THIOESTERASE DOMAIN-CONTAINING PROTEIN"/>
    <property type="match status" value="1"/>
</dbReference>
<evidence type="ECO:0000313" key="2">
    <source>
        <dbReference type="EMBL" id="OKP12007.1"/>
    </source>
</evidence>
<dbReference type="EMBL" id="MNBE01000253">
    <property type="protein sequence ID" value="OKP12007.1"/>
    <property type="molecule type" value="Genomic_DNA"/>
</dbReference>